<keyword evidence="4" id="KW-1185">Reference proteome</keyword>
<feature type="region of interest" description="Disordered" evidence="1">
    <location>
        <begin position="120"/>
        <end position="195"/>
    </location>
</feature>
<feature type="transmembrane region" description="Helical" evidence="2">
    <location>
        <begin position="6"/>
        <end position="33"/>
    </location>
</feature>
<dbReference type="EMBL" id="JADOES010000027">
    <property type="protein sequence ID" value="MBT9316501.1"/>
    <property type="molecule type" value="Genomic_DNA"/>
</dbReference>
<keyword evidence="2" id="KW-0472">Membrane</keyword>
<evidence type="ECO:0000313" key="3">
    <source>
        <dbReference type="EMBL" id="MBT9316501.1"/>
    </source>
</evidence>
<protein>
    <submittedName>
        <fullName evidence="3">DUF948 domain-containing protein</fullName>
    </submittedName>
</protein>
<dbReference type="Proteomes" id="UP000717364">
    <property type="component" value="Unassembled WGS sequence"/>
</dbReference>
<dbReference type="PANTHER" id="PTHR33825">
    <property type="entry name" value="CHITINASE-LIKE PROTEIN"/>
    <property type="match status" value="1"/>
</dbReference>
<evidence type="ECO:0000313" key="4">
    <source>
        <dbReference type="Proteomes" id="UP000717364"/>
    </source>
</evidence>
<sequence length="195" mass="20882">MTNPVIWLGLSILLLALGLVILVCVSVPALFGLARAARSAEKLFDTLDRELPRTLEAMRNTGTDLSGLADDMTDSVNSARNIVKQVDNSLSDVRQQAYQAKRTTHSIAVGFRAAWRVLTKPSKSKSKSNRRRRPPVKPTVKPPSKPPSITSPLPEPAQAQTGPATIAEDDTAQALSANSETTLDGTAQTAPVTDD</sequence>
<dbReference type="AlphaFoldDB" id="A0A947DGM4"/>
<dbReference type="PANTHER" id="PTHR33825:SF5">
    <property type="entry name" value="TRANSMEMBRANE PROTEIN"/>
    <property type="match status" value="1"/>
</dbReference>
<organism evidence="3 4">
    <name type="scientific">Leptothoe spongobia TAU-MAC 1115</name>
    <dbReference type="NCBI Taxonomy" id="1967444"/>
    <lineage>
        <taxon>Bacteria</taxon>
        <taxon>Bacillati</taxon>
        <taxon>Cyanobacteriota</taxon>
        <taxon>Cyanophyceae</taxon>
        <taxon>Nodosilineales</taxon>
        <taxon>Cymatolegaceae</taxon>
        <taxon>Leptothoe</taxon>
        <taxon>Leptothoe spongobia</taxon>
    </lineage>
</organism>
<feature type="compositionally biased region" description="Pro residues" evidence="1">
    <location>
        <begin position="136"/>
        <end position="146"/>
    </location>
</feature>
<comment type="caution">
    <text evidence="3">The sequence shown here is derived from an EMBL/GenBank/DDBJ whole genome shotgun (WGS) entry which is preliminary data.</text>
</comment>
<keyword evidence="2" id="KW-1133">Transmembrane helix</keyword>
<reference evidence="3" key="1">
    <citation type="submission" date="2020-11" db="EMBL/GenBank/DDBJ databases">
        <authorList>
            <person name="Konstantinou D."/>
            <person name="Gkelis S."/>
            <person name="Popin R."/>
            <person name="Fewer D."/>
            <person name="Sivonen K."/>
        </authorList>
    </citation>
    <scope>NUCLEOTIDE SEQUENCE</scope>
    <source>
        <strain evidence="3">TAU-MAC 1115</strain>
    </source>
</reference>
<feature type="compositionally biased region" description="Basic residues" evidence="1">
    <location>
        <begin position="122"/>
        <end position="135"/>
    </location>
</feature>
<gene>
    <name evidence="3" type="ORF">IXB50_13810</name>
</gene>
<feature type="compositionally biased region" description="Polar residues" evidence="1">
    <location>
        <begin position="173"/>
        <end position="195"/>
    </location>
</feature>
<proteinExistence type="predicted"/>
<accession>A0A947DGM4</accession>
<evidence type="ECO:0000256" key="1">
    <source>
        <dbReference type="SAM" id="MobiDB-lite"/>
    </source>
</evidence>
<evidence type="ECO:0000256" key="2">
    <source>
        <dbReference type="SAM" id="Phobius"/>
    </source>
</evidence>
<dbReference type="RefSeq" id="WP_215609565.1">
    <property type="nucleotide sequence ID" value="NZ_JADOES010000027.1"/>
</dbReference>
<reference evidence="3" key="2">
    <citation type="journal article" date="2021" name="Mar. Drugs">
        <title>Genome Reduction and Secondary Metabolism of the Marine Sponge-Associated Cyanobacterium Leptothoe.</title>
        <authorList>
            <person name="Konstantinou D."/>
            <person name="Popin R.V."/>
            <person name="Fewer D.P."/>
            <person name="Sivonen K."/>
            <person name="Gkelis S."/>
        </authorList>
    </citation>
    <scope>NUCLEOTIDE SEQUENCE</scope>
    <source>
        <strain evidence="3">TAU-MAC 1115</strain>
    </source>
</reference>
<keyword evidence="2" id="KW-0812">Transmembrane</keyword>
<name>A0A947DGM4_9CYAN</name>